<name>A0A1S7TTM3_9HYPH</name>
<evidence type="ECO:0000313" key="3">
    <source>
        <dbReference type="Proteomes" id="UP000192140"/>
    </source>
</evidence>
<reference evidence="2" key="1">
    <citation type="submission" date="2016-01" db="EMBL/GenBank/DDBJ databases">
        <authorList>
            <person name="Regsiter A."/>
            <person name="william w."/>
        </authorList>
    </citation>
    <scope>NUCLEOTIDE SEQUENCE</scope>
    <source>
        <strain evidence="2">NCPPB 1641</strain>
    </source>
</reference>
<keyword evidence="3" id="KW-1185">Reference proteome</keyword>
<organism evidence="2 3">
    <name type="scientific">Agrobacterium deltaense NCPPB 1641</name>
    <dbReference type="NCBI Taxonomy" id="1183425"/>
    <lineage>
        <taxon>Bacteria</taxon>
        <taxon>Pseudomonadati</taxon>
        <taxon>Pseudomonadota</taxon>
        <taxon>Alphaproteobacteria</taxon>
        <taxon>Hyphomicrobiales</taxon>
        <taxon>Rhizobiaceae</taxon>
        <taxon>Rhizobium/Agrobacterium group</taxon>
        <taxon>Agrobacterium</taxon>
    </lineage>
</organism>
<dbReference type="Proteomes" id="UP000192140">
    <property type="component" value="Unassembled WGS sequence"/>
</dbReference>
<dbReference type="AlphaFoldDB" id="A0A1S7TTM3"/>
<feature type="region of interest" description="Disordered" evidence="1">
    <location>
        <begin position="1"/>
        <end position="26"/>
    </location>
</feature>
<comment type="caution">
    <text evidence="2">The sequence shown here is derived from an EMBL/GenBank/DDBJ whole genome shotgun (WGS) entry which is preliminary data.</text>
</comment>
<accession>A0A1S7TTM3</accession>
<evidence type="ECO:0000256" key="1">
    <source>
        <dbReference type="SAM" id="MobiDB-lite"/>
    </source>
</evidence>
<protein>
    <submittedName>
        <fullName evidence="2">Uncharacterized protein</fullName>
    </submittedName>
</protein>
<sequence>MRHRGSGSLIDQATGAEPVERQPRRQTMRFTARDEMREEVRRTRRRLEAARAPAAIDEEVRHRRHALDRRAVRRVVGNAAPLPHHLDAAEDREQLADGVERVGDDLQAAGLGIGVILIGARADDQLALVGLRNIGVDRVGHHHAGEDRLQRLRHQRLQRVGMQRNAHIRHLHDDGGMTGGGNADLLRTDETAIGLHTRHRPVRPTANARNLAVLNDVHAAVGGRAGITPGHRIVARRAAAALECCAIDRIPRIAGNIERRAIGFRLLRRQPLIVDAVKTVGIDMAAEGLPVMDIVRQHHHAARRIHDVIIEILAQAFPQFQGMLVNIHALFIEIVGADDGGVAAGIAAAKPAFFQNCDIGNAVFLGKIIGSPQPVAAAADDDDIVVLARLGRGPLRIPPLMTPERLTRHGKNGIFAHSQSAPQEPARSRKHGSGPYHTHGKSGWEAISILRRRNDFVSTSQAEIRASRILLGDYALPAGLAANDLLLHVTNRPARQPNERFFICVRMPYSHSKLTKPKERDSRAGTSPRQ</sequence>
<dbReference type="EMBL" id="FCNP01000031">
    <property type="protein sequence ID" value="CVI57901.1"/>
    <property type="molecule type" value="Genomic_DNA"/>
</dbReference>
<gene>
    <name evidence="2" type="ORF">AGR7A_Lc100110</name>
</gene>
<feature type="region of interest" description="Disordered" evidence="1">
    <location>
        <begin position="416"/>
        <end position="438"/>
    </location>
</feature>
<proteinExistence type="predicted"/>
<evidence type="ECO:0000313" key="2">
    <source>
        <dbReference type="EMBL" id="CVI57901.1"/>
    </source>
</evidence>